<name>A0A9D2QMK8_9FIRM</name>
<organism evidence="1 2">
    <name type="scientific">Candidatus Eisenbergiella intestinigallinarum</name>
    <dbReference type="NCBI Taxonomy" id="2838549"/>
    <lineage>
        <taxon>Bacteria</taxon>
        <taxon>Bacillati</taxon>
        <taxon>Bacillota</taxon>
        <taxon>Clostridia</taxon>
        <taxon>Lachnospirales</taxon>
        <taxon>Lachnospiraceae</taxon>
        <taxon>Eisenbergiella</taxon>
    </lineage>
</organism>
<comment type="caution">
    <text evidence="1">The sequence shown here is derived from an EMBL/GenBank/DDBJ whole genome shotgun (WGS) entry which is preliminary data.</text>
</comment>
<reference evidence="1" key="1">
    <citation type="journal article" date="2021" name="PeerJ">
        <title>Extensive microbial diversity within the chicken gut microbiome revealed by metagenomics and culture.</title>
        <authorList>
            <person name="Gilroy R."/>
            <person name="Ravi A."/>
            <person name="Getino M."/>
            <person name="Pursley I."/>
            <person name="Horton D.L."/>
            <person name="Alikhan N.F."/>
            <person name="Baker D."/>
            <person name="Gharbi K."/>
            <person name="Hall N."/>
            <person name="Watson M."/>
            <person name="Adriaenssens E.M."/>
            <person name="Foster-Nyarko E."/>
            <person name="Jarju S."/>
            <person name="Secka A."/>
            <person name="Antonio M."/>
            <person name="Oren A."/>
            <person name="Chaudhuri R.R."/>
            <person name="La Ragione R."/>
            <person name="Hildebrand F."/>
            <person name="Pallen M.J."/>
        </authorList>
    </citation>
    <scope>NUCLEOTIDE SEQUENCE</scope>
    <source>
        <strain evidence="1">ChiBcec1-1630</strain>
    </source>
</reference>
<sequence>MNDSLSVYLNLDMENRSRNEEVIRKIDKLLLTVGMKYSGIMNIYVPVDRKKRDQIVFQAEELLRATDWLKDILAYTMVGTLTNACPVEEILTDRMSNPSPEKLWYYEQYYQKTGQLPHAIVVDENRQLRDGYISWLLAKKYDVQADVYEMVSEQPLRKIVKGMHVELSGGKWRRKSERRYTWSLSAKTADCR</sequence>
<gene>
    <name evidence="1" type="ORF">H9926_12555</name>
</gene>
<dbReference type="AlphaFoldDB" id="A0A9D2QMK8"/>
<dbReference type="Proteomes" id="UP000823922">
    <property type="component" value="Unassembled WGS sequence"/>
</dbReference>
<dbReference type="EMBL" id="DWVS01000324">
    <property type="protein sequence ID" value="HJC88834.1"/>
    <property type="molecule type" value="Genomic_DNA"/>
</dbReference>
<protein>
    <submittedName>
        <fullName evidence="1">Uncharacterized protein</fullName>
    </submittedName>
</protein>
<reference evidence="1" key="2">
    <citation type="submission" date="2021-04" db="EMBL/GenBank/DDBJ databases">
        <authorList>
            <person name="Gilroy R."/>
        </authorList>
    </citation>
    <scope>NUCLEOTIDE SEQUENCE</scope>
    <source>
        <strain evidence="1">ChiBcec1-1630</strain>
    </source>
</reference>
<accession>A0A9D2QMK8</accession>
<evidence type="ECO:0000313" key="1">
    <source>
        <dbReference type="EMBL" id="HJC88834.1"/>
    </source>
</evidence>
<evidence type="ECO:0000313" key="2">
    <source>
        <dbReference type="Proteomes" id="UP000823922"/>
    </source>
</evidence>
<proteinExistence type="predicted"/>